<keyword evidence="3" id="KW-1185">Reference proteome</keyword>
<gene>
    <name evidence="2" type="ORF">F0L68_24370</name>
</gene>
<organism evidence="2 3">
    <name type="scientific">Solihabitans fulvus</name>
    <dbReference type="NCBI Taxonomy" id="1892852"/>
    <lineage>
        <taxon>Bacteria</taxon>
        <taxon>Bacillati</taxon>
        <taxon>Actinomycetota</taxon>
        <taxon>Actinomycetes</taxon>
        <taxon>Pseudonocardiales</taxon>
        <taxon>Pseudonocardiaceae</taxon>
        <taxon>Solihabitans</taxon>
    </lineage>
</organism>
<reference evidence="2 3" key="1">
    <citation type="submission" date="2019-09" db="EMBL/GenBank/DDBJ databases">
        <title>Goodfellowia gen. nov., a new genus of the Pseudonocardineae related to Actinoalloteichus, containing Goodfellowia coeruleoviolacea gen. nov., comb. nov. gen. nov., comb. nov.</title>
        <authorList>
            <person name="Labeda D."/>
        </authorList>
    </citation>
    <scope>NUCLEOTIDE SEQUENCE [LARGE SCALE GENOMIC DNA]</scope>
    <source>
        <strain evidence="2 3">AN110305</strain>
    </source>
</reference>
<dbReference type="RefSeq" id="WP_149852111.1">
    <property type="nucleotide sequence ID" value="NZ_VUOB01000042.1"/>
</dbReference>
<accession>A0A5B2X4F5</accession>
<dbReference type="AlphaFoldDB" id="A0A5B2X4F5"/>
<dbReference type="Proteomes" id="UP000323454">
    <property type="component" value="Unassembled WGS sequence"/>
</dbReference>
<proteinExistence type="predicted"/>
<feature type="region of interest" description="Disordered" evidence="1">
    <location>
        <begin position="93"/>
        <end position="147"/>
    </location>
</feature>
<sequence length="348" mass="33811">MSPRGGTPHHSQGPPAGGQPHPGGGAGGQPHPGGGYGGDNHAGGQGYGGGQGGGFGQSFGQGLGSGLGGSIGQNLGDRMFGNNGYGQGGYGAGGYGQQPAQQNGGGYGDSGQGGYGGGGYGDPGQGAGGGYSDSGQGGNAGSGQSAGSGSGYEIAGQLAGVNSAVAGGDWVDPQLGVMDNGIAALGSVANPLDALDGLQVPGLPQMLQPMHEAMSWFAGDPSAVAQYVELWRQVAKLARDSCDQLHGTLTAHLGDWQGAAADNYRTQAQGQHGDLSGLAEAAECIATIVESAGKLAGSARAQIQQAAAGCVNDIVNRIPAWNANLVADPTGGMNAVMADASGIVANWA</sequence>
<evidence type="ECO:0008006" key="4">
    <source>
        <dbReference type="Google" id="ProtNLM"/>
    </source>
</evidence>
<protein>
    <recommendedName>
        <fullName evidence="4">PPE family protein</fullName>
    </recommendedName>
</protein>
<feature type="compositionally biased region" description="Gly residues" evidence="1">
    <location>
        <begin position="103"/>
        <end position="147"/>
    </location>
</feature>
<comment type="caution">
    <text evidence="2">The sequence shown here is derived from an EMBL/GenBank/DDBJ whole genome shotgun (WGS) entry which is preliminary data.</text>
</comment>
<evidence type="ECO:0000256" key="1">
    <source>
        <dbReference type="SAM" id="MobiDB-lite"/>
    </source>
</evidence>
<evidence type="ECO:0000313" key="2">
    <source>
        <dbReference type="EMBL" id="KAA2258114.1"/>
    </source>
</evidence>
<dbReference type="OrthoDB" id="4763957at2"/>
<dbReference type="InterPro" id="IPR036689">
    <property type="entry name" value="ESAT-6-like_sf"/>
</dbReference>
<feature type="region of interest" description="Disordered" evidence="1">
    <location>
        <begin position="1"/>
        <end position="61"/>
    </location>
</feature>
<reference evidence="2 3" key="2">
    <citation type="submission" date="2019-09" db="EMBL/GenBank/DDBJ databases">
        <authorList>
            <person name="Jin C."/>
        </authorList>
    </citation>
    <scope>NUCLEOTIDE SEQUENCE [LARGE SCALE GENOMIC DNA]</scope>
    <source>
        <strain evidence="2 3">AN110305</strain>
    </source>
</reference>
<dbReference type="SUPFAM" id="SSF140453">
    <property type="entry name" value="EsxAB dimer-like"/>
    <property type="match status" value="1"/>
</dbReference>
<name>A0A5B2X4F5_9PSEU</name>
<feature type="compositionally biased region" description="Gly residues" evidence="1">
    <location>
        <begin position="20"/>
        <end position="61"/>
    </location>
</feature>
<dbReference type="EMBL" id="VUOB01000042">
    <property type="protein sequence ID" value="KAA2258114.1"/>
    <property type="molecule type" value="Genomic_DNA"/>
</dbReference>
<dbReference type="Gene3D" id="1.10.287.1060">
    <property type="entry name" value="ESAT-6-like"/>
    <property type="match status" value="1"/>
</dbReference>
<evidence type="ECO:0000313" key="3">
    <source>
        <dbReference type="Proteomes" id="UP000323454"/>
    </source>
</evidence>